<dbReference type="AlphaFoldDB" id="A0A086PC81"/>
<dbReference type="InterPro" id="IPR029479">
    <property type="entry name" value="Nitroreductase"/>
</dbReference>
<dbReference type="Proteomes" id="UP000024284">
    <property type="component" value="Unassembled WGS sequence"/>
</dbReference>
<dbReference type="EMBL" id="JFZA02000007">
    <property type="protein sequence ID" value="KFG90999.1"/>
    <property type="molecule type" value="Genomic_DNA"/>
</dbReference>
<dbReference type="PANTHER" id="PTHR23026:SF123">
    <property type="entry name" value="NAD(P)H NITROREDUCTASE RV3131-RELATED"/>
    <property type="match status" value="1"/>
</dbReference>
<dbReference type="GO" id="GO:0016491">
    <property type="term" value="F:oxidoreductase activity"/>
    <property type="evidence" value="ECO:0007669"/>
    <property type="project" value="InterPro"/>
</dbReference>
<dbReference type="RefSeq" id="WP_081570525.1">
    <property type="nucleotide sequence ID" value="NZ_BCZD01000022.1"/>
</dbReference>
<organism evidence="2 3">
    <name type="scientific">Sphingobium herbicidovorans (strain ATCC 700291 / DSM 11019 / CCUG 56400 / KCTC 2939 / LMG 18315 / NBRC 16415 / MH)</name>
    <name type="common">Sphingomonas herbicidovorans</name>
    <dbReference type="NCBI Taxonomy" id="1219045"/>
    <lineage>
        <taxon>Bacteria</taxon>
        <taxon>Pseudomonadati</taxon>
        <taxon>Pseudomonadota</taxon>
        <taxon>Alphaproteobacteria</taxon>
        <taxon>Sphingomonadales</taxon>
        <taxon>Sphingomonadaceae</taxon>
        <taxon>Sphingobium</taxon>
    </lineage>
</organism>
<dbReference type="InterPro" id="IPR000415">
    <property type="entry name" value="Nitroreductase-like"/>
</dbReference>
<dbReference type="SUPFAM" id="SSF55469">
    <property type="entry name" value="FMN-dependent nitroreductase-like"/>
    <property type="match status" value="1"/>
</dbReference>
<reference evidence="2" key="1">
    <citation type="submission" date="2014-08" db="EMBL/GenBank/DDBJ databases">
        <title>Draft genome sequences of Sphingobium herbicidovorans.</title>
        <authorList>
            <person name="Gan H.M."/>
            <person name="Gan H.Y."/>
            <person name="Savka M.A."/>
        </authorList>
    </citation>
    <scope>NUCLEOTIDE SEQUENCE [LARGE SCALE GENOMIC DNA]</scope>
    <source>
        <strain evidence="2">NBRC 16415</strain>
    </source>
</reference>
<dbReference type="STRING" id="76947.GCA_002080435_03442"/>
<dbReference type="Gene3D" id="3.40.109.10">
    <property type="entry name" value="NADH Oxidase"/>
    <property type="match status" value="1"/>
</dbReference>
<dbReference type="PANTHER" id="PTHR23026">
    <property type="entry name" value="NADPH NITROREDUCTASE"/>
    <property type="match status" value="1"/>
</dbReference>
<keyword evidence="3" id="KW-1185">Reference proteome</keyword>
<feature type="domain" description="Nitroreductase" evidence="1">
    <location>
        <begin position="18"/>
        <end position="184"/>
    </location>
</feature>
<evidence type="ECO:0000313" key="3">
    <source>
        <dbReference type="Proteomes" id="UP000024284"/>
    </source>
</evidence>
<proteinExistence type="predicted"/>
<name>A0A086PC81_SPHHM</name>
<dbReference type="OrthoDB" id="9773807at2"/>
<comment type="caution">
    <text evidence="2">The sequence shown here is derived from an EMBL/GenBank/DDBJ whole genome shotgun (WGS) entry which is preliminary data.</text>
</comment>
<dbReference type="NCBIfam" id="TIGR02476">
    <property type="entry name" value="BluB"/>
    <property type="match status" value="1"/>
</dbReference>
<evidence type="ECO:0000259" key="1">
    <source>
        <dbReference type="Pfam" id="PF00881"/>
    </source>
</evidence>
<gene>
    <name evidence="2" type="ORF">BV98_001192</name>
</gene>
<protein>
    <submittedName>
        <fullName evidence="2">Cob(II)yrinic acid a c-diamide reductase</fullName>
    </submittedName>
</protein>
<dbReference type="PATRIC" id="fig|1219045.3.peg.1217"/>
<dbReference type="InterPro" id="IPR012825">
    <property type="entry name" value="BluB"/>
</dbReference>
<dbReference type="Pfam" id="PF00881">
    <property type="entry name" value="Nitroreductase"/>
    <property type="match status" value="1"/>
</dbReference>
<dbReference type="InterPro" id="IPR050627">
    <property type="entry name" value="Nitroreductase/BluB"/>
</dbReference>
<sequence length="212" mass="24196">MSAPAITPIDSAQFEALVRARRDIRHFRTDPIDERDVEWLLSMAHRAPSVGLSQPWRFVRIETPELRERLAAHVDAQVRAAGKDYEGDQDRLYRSLKLHGLREAPVLFAVYCDDETETGHHLGAVTMPEARRYSCVMAVHTLWLAARTRGIGMGWVSIMEPEGVDAMLDIPSSWEGLGLLCLGKPESEEDTPELERRGWEQRMDWHSVVVRR</sequence>
<dbReference type="eggNOG" id="COG0778">
    <property type="taxonomic scope" value="Bacteria"/>
</dbReference>
<evidence type="ECO:0000313" key="2">
    <source>
        <dbReference type="EMBL" id="KFG90999.1"/>
    </source>
</evidence>
<accession>A0A086PC81</accession>